<evidence type="ECO:0000313" key="10">
    <source>
        <dbReference type="EMBL" id="EXB42194.1"/>
    </source>
</evidence>
<protein>
    <recommendedName>
        <fullName evidence="12">RPA-interacting protein N-terminal domain-containing protein</fullName>
    </recommendedName>
</protein>
<feature type="domain" description="RPA-interacting protein central" evidence="8">
    <location>
        <begin position="169"/>
        <end position="261"/>
    </location>
</feature>
<dbReference type="PANTHER" id="PTHR31742">
    <property type="entry name" value="RPA-INTERACTING PROTEIN RPAIN"/>
    <property type="match status" value="1"/>
</dbReference>
<proteinExistence type="predicted"/>
<feature type="compositionally biased region" description="Basic and acidic residues" evidence="6">
    <location>
        <begin position="87"/>
        <end position="101"/>
    </location>
</feature>
<dbReference type="InterPro" id="IPR028155">
    <property type="entry name" value="RPA_interact_central"/>
</dbReference>
<gene>
    <name evidence="10" type="ORF">L484_001274</name>
</gene>
<comment type="subcellular location">
    <subcellularLocation>
        <location evidence="1">Nucleus</location>
    </subcellularLocation>
</comment>
<dbReference type="GO" id="GO:0008270">
    <property type="term" value="F:zinc ion binding"/>
    <property type="evidence" value="ECO:0007669"/>
    <property type="project" value="UniProtKB-KW"/>
</dbReference>
<dbReference type="eggNOG" id="ENOG502QTX4">
    <property type="taxonomic scope" value="Eukaryota"/>
</dbReference>
<reference evidence="11" key="1">
    <citation type="submission" date="2013-01" db="EMBL/GenBank/DDBJ databases">
        <title>Draft Genome Sequence of a Mulberry Tree, Morus notabilis C.K. Schneid.</title>
        <authorList>
            <person name="He N."/>
            <person name="Zhao S."/>
        </authorList>
    </citation>
    <scope>NUCLEOTIDE SEQUENCE</scope>
</reference>
<dbReference type="Pfam" id="PF14766">
    <property type="entry name" value="RPA_interact_N"/>
    <property type="match status" value="1"/>
</dbReference>
<feature type="region of interest" description="Disordered" evidence="6">
    <location>
        <begin position="1"/>
        <end position="112"/>
    </location>
</feature>
<dbReference type="InterPro" id="IPR028156">
    <property type="entry name" value="RIP"/>
</dbReference>
<feature type="compositionally biased region" description="Polar residues" evidence="6">
    <location>
        <begin position="102"/>
        <end position="112"/>
    </location>
</feature>
<dbReference type="Pfam" id="PF14768">
    <property type="entry name" value="RPA_interact_C"/>
    <property type="match status" value="1"/>
</dbReference>
<sequence length="331" mass="38253">MTSESSDVVRDLRKRNPKFSDPKAPKFRNPNRNPEFGSDEDTNGGEVLCGDGGGDQRWEMSGRMRSRQSWGGPSRRGLDFSPNEYIMEEREIGGQKEREGQTDSAKTSIRSRTSLKTHPFFNHHDIWKRKLRENCYKRVREDRRRLVWKMRVIPSSQPLNLGSKDLIKSAFKDIVSDELKKLKDSSSYDNMKTSTSIPESDDILWEYGGLHDAYQGECEEILLEMQMIFYEDLSTELARKEPENYVETWEDEEDEYLSHAVYEHLQLNEKKLQEVIWCPICKRGELQENQSLISCNLCELQLRKGDESRLRVCAVAWPNSGTVVGAGSGKL</sequence>
<dbReference type="InterPro" id="IPR028158">
    <property type="entry name" value="RPA_interact_N_dom"/>
</dbReference>
<dbReference type="AlphaFoldDB" id="W9QUV9"/>
<keyword evidence="2" id="KW-0479">Metal-binding</keyword>
<evidence type="ECO:0000256" key="6">
    <source>
        <dbReference type="SAM" id="MobiDB-lite"/>
    </source>
</evidence>
<evidence type="ECO:0000256" key="2">
    <source>
        <dbReference type="ARBA" id="ARBA00022723"/>
    </source>
</evidence>
<dbReference type="STRING" id="981085.W9QUV9"/>
<evidence type="ECO:0000313" key="11">
    <source>
        <dbReference type="Proteomes" id="UP000030645"/>
    </source>
</evidence>
<evidence type="ECO:0000256" key="3">
    <source>
        <dbReference type="ARBA" id="ARBA00022771"/>
    </source>
</evidence>
<dbReference type="InterPro" id="IPR028159">
    <property type="entry name" value="RPA_interact_C_dom"/>
</dbReference>
<evidence type="ECO:0000256" key="1">
    <source>
        <dbReference type="ARBA" id="ARBA00004123"/>
    </source>
</evidence>
<keyword evidence="5" id="KW-0539">Nucleus</keyword>
<evidence type="ECO:0000259" key="8">
    <source>
        <dbReference type="Pfam" id="PF14767"/>
    </source>
</evidence>
<organism evidence="10 11">
    <name type="scientific">Morus notabilis</name>
    <dbReference type="NCBI Taxonomy" id="981085"/>
    <lineage>
        <taxon>Eukaryota</taxon>
        <taxon>Viridiplantae</taxon>
        <taxon>Streptophyta</taxon>
        <taxon>Embryophyta</taxon>
        <taxon>Tracheophyta</taxon>
        <taxon>Spermatophyta</taxon>
        <taxon>Magnoliopsida</taxon>
        <taxon>eudicotyledons</taxon>
        <taxon>Gunneridae</taxon>
        <taxon>Pentapetalae</taxon>
        <taxon>rosids</taxon>
        <taxon>fabids</taxon>
        <taxon>Rosales</taxon>
        <taxon>Moraceae</taxon>
        <taxon>Moreae</taxon>
        <taxon>Morus</taxon>
    </lineage>
</organism>
<dbReference type="Pfam" id="PF14767">
    <property type="entry name" value="RPA_interact_M"/>
    <property type="match status" value="1"/>
</dbReference>
<keyword evidence="4" id="KW-0862">Zinc</keyword>
<keyword evidence="3" id="KW-0863">Zinc-finger</keyword>
<dbReference type="PANTHER" id="PTHR31742:SF1">
    <property type="entry name" value="RPA-INTERACTING PROTEIN"/>
    <property type="match status" value="1"/>
</dbReference>
<dbReference type="EMBL" id="KE343815">
    <property type="protein sequence ID" value="EXB42194.1"/>
    <property type="molecule type" value="Genomic_DNA"/>
</dbReference>
<evidence type="ECO:0000256" key="5">
    <source>
        <dbReference type="ARBA" id="ARBA00023242"/>
    </source>
</evidence>
<evidence type="ECO:0000259" key="7">
    <source>
        <dbReference type="Pfam" id="PF14766"/>
    </source>
</evidence>
<dbReference type="GO" id="GO:0005634">
    <property type="term" value="C:nucleus"/>
    <property type="evidence" value="ECO:0007669"/>
    <property type="project" value="UniProtKB-SubCell"/>
</dbReference>
<name>W9QUV9_9ROSA</name>
<accession>W9QUV9</accession>
<evidence type="ECO:0008006" key="12">
    <source>
        <dbReference type="Google" id="ProtNLM"/>
    </source>
</evidence>
<dbReference type="Proteomes" id="UP000030645">
    <property type="component" value="Unassembled WGS sequence"/>
</dbReference>
<evidence type="ECO:0000256" key="4">
    <source>
        <dbReference type="ARBA" id="ARBA00022833"/>
    </source>
</evidence>
<feature type="domain" description="RPA-interacting protein C-terminal" evidence="9">
    <location>
        <begin position="277"/>
        <end position="308"/>
    </location>
</feature>
<dbReference type="GO" id="GO:0006606">
    <property type="term" value="P:protein import into nucleus"/>
    <property type="evidence" value="ECO:0007669"/>
    <property type="project" value="TreeGrafter"/>
</dbReference>
<keyword evidence="11" id="KW-1185">Reference proteome</keyword>
<feature type="domain" description="RPA-interacting protein N-terminal" evidence="7">
    <location>
        <begin position="118"/>
        <end position="151"/>
    </location>
</feature>
<evidence type="ECO:0000259" key="9">
    <source>
        <dbReference type="Pfam" id="PF14768"/>
    </source>
</evidence>